<dbReference type="VEuPathDB" id="FungiDB:MAPG_01269"/>
<sequence length="95" mass="10317">MATAAIGGWGAQWAGSETAKGQVCFEGASIPRWPRLSTGGTDFGSEPHAEEHAAIRPVDRAWSWGREWAVEHVVVATRAFKMTGRGTRQPTWPPT</sequence>
<dbReference type="AlphaFoldDB" id="A0A0C4DN89"/>
<evidence type="ECO:0000313" key="3">
    <source>
        <dbReference type="Proteomes" id="UP000011715"/>
    </source>
</evidence>
<name>A0A0C4DN89_MAGP6</name>
<dbReference type="EnsemblFungi" id="MAPG_01269T0">
    <property type="protein sequence ID" value="MAPG_01269T0"/>
    <property type="gene ID" value="MAPG_01269"/>
</dbReference>
<evidence type="ECO:0000313" key="1">
    <source>
        <dbReference type="EMBL" id="KLU82193.1"/>
    </source>
</evidence>
<reference evidence="1" key="1">
    <citation type="submission" date="2010-05" db="EMBL/GenBank/DDBJ databases">
        <title>The Genome Sequence of Magnaporthe poae strain ATCC 64411.</title>
        <authorList>
            <consortium name="The Broad Institute Genome Sequencing Platform"/>
            <consortium name="Broad Institute Genome Sequencing Center for Infectious Disease"/>
            <person name="Ma L.-J."/>
            <person name="Dead R."/>
            <person name="Young S."/>
            <person name="Zeng Q."/>
            <person name="Koehrsen M."/>
            <person name="Alvarado L."/>
            <person name="Berlin A."/>
            <person name="Chapman S.B."/>
            <person name="Chen Z."/>
            <person name="Freedman E."/>
            <person name="Gellesch M."/>
            <person name="Goldberg J."/>
            <person name="Griggs A."/>
            <person name="Gujja S."/>
            <person name="Heilman E.R."/>
            <person name="Heiman D."/>
            <person name="Hepburn T."/>
            <person name="Howarth C."/>
            <person name="Jen D."/>
            <person name="Larson L."/>
            <person name="Mehta T."/>
            <person name="Neiman D."/>
            <person name="Pearson M."/>
            <person name="Roberts A."/>
            <person name="Saif S."/>
            <person name="Shea T."/>
            <person name="Shenoy N."/>
            <person name="Sisk P."/>
            <person name="Stolte C."/>
            <person name="Sykes S."/>
            <person name="Walk T."/>
            <person name="White J."/>
            <person name="Yandava C."/>
            <person name="Haas B."/>
            <person name="Nusbaum C."/>
            <person name="Birren B."/>
        </authorList>
    </citation>
    <scope>NUCLEOTIDE SEQUENCE</scope>
    <source>
        <strain evidence="1">ATCC 64411</strain>
    </source>
</reference>
<reference evidence="2" key="5">
    <citation type="submission" date="2015-06" db="UniProtKB">
        <authorList>
            <consortium name="EnsemblFungi"/>
        </authorList>
    </citation>
    <scope>IDENTIFICATION</scope>
    <source>
        <strain evidence="2">ATCC 64411</strain>
    </source>
</reference>
<keyword evidence="3" id="KW-1185">Reference proteome</keyword>
<reference evidence="1" key="3">
    <citation type="submission" date="2011-03" db="EMBL/GenBank/DDBJ databases">
        <title>Annotation of Magnaporthe poae ATCC 64411.</title>
        <authorList>
            <person name="Ma L.-J."/>
            <person name="Dead R."/>
            <person name="Young S.K."/>
            <person name="Zeng Q."/>
            <person name="Gargeya S."/>
            <person name="Fitzgerald M."/>
            <person name="Haas B."/>
            <person name="Abouelleil A."/>
            <person name="Alvarado L."/>
            <person name="Arachchi H.M."/>
            <person name="Berlin A."/>
            <person name="Brown A."/>
            <person name="Chapman S.B."/>
            <person name="Chen Z."/>
            <person name="Dunbar C."/>
            <person name="Freedman E."/>
            <person name="Gearin G."/>
            <person name="Gellesch M."/>
            <person name="Goldberg J."/>
            <person name="Griggs A."/>
            <person name="Gujja S."/>
            <person name="Heiman D."/>
            <person name="Howarth C."/>
            <person name="Larson L."/>
            <person name="Lui A."/>
            <person name="MacDonald P.J.P."/>
            <person name="Mehta T."/>
            <person name="Montmayeur A."/>
            <person name="Murphy C."/>
            <person name="Neiman D."/>
            <person name="Pearson M."/>
            <person name="Priest M."/>
            <person name="Roberts A."/>
            <person name="Saif S."/>
            <person name="Shea T."/>
            <person name="Shenoy N."/>
            <person name="Sisk P."/>
            <person name="Stolte C."/>
            <person name="Sykes S."/>
            <person name="Yandava C."/>
            <person name="Wortman J."/>
            <person name="Nusbaum C."/>
            <person name="Birren B."/>
        </authorList>
    </citation>
    <scope>NUCLEOTIDE SEQUENCE</scope>
    <source>
        <strain evidence="1">ATCC 64411</strain>
    </source>
</reference>
<evidence type="ECO:0000313" key="2">
    <source>
        <dbReference type="EnsemblFungi" id="MAPG_01269T0"/>
    </source>
</evidence>
<reference evidence="3" key="2">
    <citation type="submission" date="2010-05" db="EMBL/GenBank/DDBJ databases">
        <title>The genome sequence of Magnaporthe poae strain ATCC 64411.</title>
        <authorList>
            <person name="Ma L.-J."/>
            <person name="Dead R."/>
            <person name="Young S."/>
            <person name="Zeng Q."/>
            <person name="Koehrsen M."/>
            <person name="Alvarado L."/>
            <person name="Berlin A."/>
            <person name="Chapman S.B."/>
            <person name="Chen Z."/>
            <person name="Freedman E."/>
            <person name="Gellesch M."/>
            <person name="Goldberg J."/>
            <person name="Griggs A."/>
            <person name="Gujja S."/>
            <person name="Heilman E.R."/>
            <person name="Heiman D."/>
            <person name="Hepburn T."/>
            <person name="Howarth C."/>
            <person name="Jen D."/>
            <person name="Larson L."/>
            <person name="Mehta T."/>
            <person name="Neiman D."/>
            <person name="Pearson M."/>
            <person name="Roberts A."/>
            <person name="Saif S."/>
            <person name="Shea T."/>
            <person name="Shenoy N."/>
            <person name="Sisk P."/>
            <person name="Stolte C."/>
            <person name="Sykes S."/>
            <person name="Walk T."/>
            <person name="White J."/>
            <person name="Yandava C."/>
            <person name="Haas B."/>
            <person name="Nusbaum C."/>
            <person name="Birren B."/>
        </authorList>
    </citation>
    <scope>NUCLEOTIDE SEQUENCE [LARGE SCALE GENOMIC DNA]</scope>
    <source>
        <strain evidence="3">ATCC 64411 / 73-15</strain>
    </source>
</reference>
<protein>
    <submittedName>
        <fullName evidence="1 2">Uncharacterized protein</fullName>
    </submittedName>
</protein>
<organism evidence="2 3">
    <name type="scientific">Magnaporthiopsis poae (strain ATCC 64411 / 73-15)</name>
    <name type="common">Kentucky bluegrass fungus</name>
    <name type="synonym">Magnaporthe poae</name>
    <dbReference type="NCBI Taxonomy" id="644358"/>
    <lineage>
        <taxon>Eukaryota</taxon>
        <taxon>Fungi</taxon>
        <taxon>Dikarya</taxon>
        <taxon>Ascomycota</taxon>
        <taxon>Pezizomycotina</taxon>
        <taxon>Sordariomycetes</taxon>
        <taxon>Sordariomycetidae</taxon>
        <taxon>Magnaporthales</taxon>
        <taxon>Magnaporthaceae</taxon>
        <taxon>Magnaporthiopsis</taxon>
    </lineage>
</organism>
<dbReference type="EMBL" id="GL876966">
    <property type="protein sequence ID" value="KLU82193.1"/>
    <property type="molecule type" value="Genomic_DNA"/>
</dbReference>
<dbReference type="EMBL" id="ADBL01000295">
    <property type="status" value="NOT_ANNOTATED_CDS"/>
    <property type="molecule type" value="Genomic_DNA"/>
</dbReference>
<proteinExistence type="predicted"/>
<dbReference type="Proteomes" id="UP000011715">
    <property type="component" value="Unassembled WGS sequence"/>
</dbReference>
<accession>A0A0C4DN89</accession>
<gene>
    <name evidence="1" type="ORF">MAPG_01269</name>
</gene>
<reference evidence="2" key="4">
    <citation type="journal article" date="2015" name="G3 (Bethesda)">
        <title>Genome sequences of three phytopathogenic species of the Magnaporthaceae family of fungi.</title>
        <authorList>
            <person name="Okagaki L.H."/>
            <person name="Nunes C.C."/>
            <person name="Sailsbery J."/>
            <person name="Clay B."/>
            <person name="Brown D."/>
            <person name="John T."/>
            <person name="Oh Y."/>
            <person name="Young N."/>
            <person name="Fitzgerald M."/>
            <person name="Haas B.J."/>
            <person name="Zeng Q."/>
            <person name="Young S."/>
            <person name="Adiconis X."/>
            <person name="Fan L."/>
            <person name="Levin J.Z."/>
            <person name="Mitchell T.K."/>
            <person name="Okubara P.A."/>
            <person name="Farman M.L."/>
            <person name="Kohn L.M."/>
            <person name="Birren B."/>
            <person name="Ma L.-J."/>
            <person name="Dean R.A."/>
        </authorList>
    </citation>
    <scope>NUCLEOTIDE SEQUENCE</scope>
    <source>
        <strain evidence="2">ATCC 64411 / 73-15</strain>
    </source>
</reference>